<comment type="caution">
    <text evidence="2">The sequence shown here is derived from an EMBL/GenBank/DDBJ whole genome shotgun (WGS) entry which is preliminary data.</text>
</comment>
<name>A0ABV2QNV3_9MICO</name>
<reference evidence="2 3" key="1">
    <citation type="submission" date="2024-06" db="EMBL/GenBank/DDBJ databases">
        <title>Sorghum-associated microbial communities from plants grown in Nebraska, USA.</title>
        <authorList>
            <person name="Schachtman D."/>
        </authorList>
    </citation>
    <scope>NUCLEOTIDE SEQUENCE [LARGE SCALE GENOMIC DNA]</scope>
    <source>
        <strain evidence="2 3">2857</strain>
    </source>
</reference>
<dbReference type="RefSeq" id="WP_354024897.1">
    <property type="nucleotide sequence ID" value="NZ_JBEPSJ010000002.1"/>
</dbReference>
<keyword evidence="3" id="KW-1185">Reference proteome</keyword>
<accession>A0ABV2QNV3</accession>
<dbReference type="Proteomes" id="UP001549257">
    <property type="component" value="Unassembled WGS sequence"/>
</dbReference>
<evidence type="ECO:0000256" key="1">
    <source>
        <dbReference type="SAM" id="Phobius"/>
    </source>
</evidence>
<evidence type="ECO:0000313" key="3">
    <source>
        <dbReference type="Proteomes" id="UP001549257"/>
    </source>
</evidence>
<keyword evidence="1" id="KW-0472">Membrane</keyword>
<proteinExistence type="predicted"/>
<keyword evidence="1" id="KW-0812">Transmembrane</keyword>
<protein>
    <recommendedName>
        <fullName evidence="4">Zinc ribbon domain-containing protein</fullName>
    </recommendedName>
</protein>
<sequence length="74" mass="7727">MARCRSCSAELQPAWKYCIYCGERVTGDIPAAIRPADGAAEAPVRHVTALGLFVGGLVALLVVIGVVSVLLLAF</sequence>
<dbReference type="EMBL" id="JBEPSJ010000002">
    <property type="protein sequence ID" value="MET4582725.1"/>
    <property type="molecule type" value="Genomic_DNA"/>
</dbReference>
<evidence type="ECO:0008006" key="4">
    <source>
        <dbReference type="Google" id="ProtNLM"/>
    </source>
</evidence>
<organism evidence="2 3">
    <name type="scientific">Conyzicola nivalis</name>
    <dbReference type="NCBI Taxonomy" id="1477021"/>
    <lineage>
        <taxon>Bacteria</taxon>
        <taxon>Bacillati</taxon>
        <taxon>Actinomycetota</taxon>
        <taxon>Actinomycetes</taxon>
        <taxon>Micrococcales</taxon>
        <taxon>Microbacteriaceae</taxon>
        <taxon>Conyzicola</taxon>
    </lineage>
</organism>
<gene>
    <name evidence="2" type="ORF">ABIE21_002235</name>
</gene>
<evidence type="ECO:0000313" key="2">
    <source>
        <dbReference type="EMBL" id="MET4582725.1"/>
    </source>
</evidence>
<feature type="transmembrane region" description="Helical" evidence="1">
    <location>
        <begin position="50"/>
        <end position="73"/>
    </location>
</feature>
<keyword evidence="1" id="KW-1133">Transmembrane helix</keyword>